<dbReference type="SMART" id="SM00155">
    <property type="entry name" value="PLDc"/>
    <property type="match status" value="2"/>
</dbReference>
<dbReference type="GO" id="GO:0030572">
    <property type="term" value="F:phosphatidyltransferase activity"/>
    <property type="evidence" value="ECO:0007669"/>
    <property type="project" value="UniProtKB-ARBA"/>
</dbReference>
<dbReference type="InterPro" id="IPR001736">
    <property type="entry name" value="PLipase_D/transphosphatidylase"/>
</dbReference>
<keyword evidence="3" id="KW-1185">Reference proteome</keyword>
<organism evidence="2 3">
    <name type="scientific">Candidatus Electrothrix aarhusensis</name>
    <dbReference type="NCBI Taxonomy" id="1859131"/>
    <lineage>
        <taxon>Bacteria</taxon>
        <taxon>Pseudomonadati</taxon>
        <taxon>Thermodesulfobacteriota</taxon>
        <taxon>Desulfobulbia</taxon>
        <taxon>Desulfobulbales</taxon>
        <taxon>Desulfobulbaceae</taxon>
        <taxon>Candidatus Electrothrix</taxon>
    </lineage>
</organism>
<dbReference type="PANTHER" id="PTHR21248">
    <property type="entry name" value="CARDIOLIPIN SYNTHASE"/>
    <property type="match status" value="1"/>
</dbReference>
<dbReference type="CDD" id="cd09111">
    <property type="entry name" value="PLDc_ymdC_like_1"/>
    <property type="match status" value="1"/>
</dbReference>
<dbReference type="CDD" id="cd09113">
    <property type="entry name" value="PLDc_ymdC_like_2"/>
    <property type="match status" value="1"/>
</dbReference>
<dbReference type="Gene3D" id="3.30.870.10">
    <property type="entry name" value="Endonuclease Chain A"/>
    <property type="match status" value="3"/>
</dbReference>
<dbReference type="PANTHER" id="PTHR21248:SF12">
    <property type="entry name" value="CARDIOLIPIN SYNTHASE C"/>
    <property type="match status" value="1"/>
</dbReference>
<evidence type="ECO:0000313" key="2">
    <source>
        <dbReference type="EMBL" id="RWX46938.1"/>
    </source>
</evidence>
<comment type="caution">
    <text evidence="2">The sequence shown here is derived from an EMBL/GenBank/DDBJ whole genome shotgun (WGS) entry which is preliminary data.</text>
</comment>
<sequence length="596" mass="67996">MMKTYTLLFLIVLFLPLVSCGPKPIPGGSSEASKTVQPGITSPLLHYPAVIDSRERNKVALLDIGAEALLLRIHLIRAARHSIDMQTIIWVNDETGRLLMYEMIQAAKRGVKVRLLIDHFSSEKHPEIAAFLATVHPNLQIKLYNPVVGLFSEHRIYPSILDQLFHVLTGFDRVNQRMHNKVFVVDDQIGITGGRNNQNAYYDQARGLNYRDRDVLIDGPVVADMQKSFDTFWNFKDSVPIQSMIDWENEQENGTLKMWSTKEDFVFNGLFKELFVNANNFQIIQEKFGRQLRPVEEASFIADDPGKNTKRLLWRFYGSGKITRELAKLVAAARESVSINTPYLVLTESAISLFRELVKKHPDIDIRIATNSLASTDSWYCYAISFQQKQVMLTDLKFKIYEFKPLPGEMRTYMPGFDTLRYRTLTPTEKEEFEAAGLVPEKPSQGLQRAPSVAEPYFSLHAKSLVIDDEITFIGSYNLDPRSENLNTEAGLVVRDKQFAALLKKSIMKDMLPQNSWVIAKNKYPLGLGIPNAILEALSHLIPFIDPWPLRYAARTISGKIKRPWRVDIKIFMNIIGGKGVFLMFLRNEAEKYSVQ</sequence>
<proteinExistence type="predicted"/>
<dbReference type="GO" id="GO:0032049">
    <property type="term" value="P:cardiolipin biosynthetic process"/>
    <property type="evidence" value="ECO:0007669"/>
    <property type="project" value="UniProtKB-ARBA"/>
</dbReference>
<dbReference type="EMBL" id="MTKO01000046">
    <property type="protein sequence ID" value="RWX46938.1"/>
    <property type="molecule type" value="Genomic_DNA"/>
</dbReference>
<dbReference type="PROSITE" id="PS50035">
    <property type="entry name" value="PLD"/>
    <property type="match status" value="2"/>
</dbReference>
<accession>A0A3S3U9S1</accession>
<dbReference type="Pfam" id="PF13091">
    <property type="entry name" value="PLDc_2"/>
    <property type="match status" value="2"/>
</dbReference>
<reference evidence="2 3" key="1">
    <citation type="submission" date="2017-01" db="EMBL/GenBank/DDBJ databases">
        <title>The cable genome- insights into the physiology and evolution of filamentous bacteria capable of sulfide oxidation via long distance electron transfer.</title>
        <authorList>
            <person name="Schreiber L."/>
            <person name="Bjerg J.T."/>
            <person name="Boggild A."/>
            <person name="Van De Vossenberg J."/>
            <person name="Meysman F."/>
            <person name="Nielsen L.P."/>
            <person name="Schramm A."/>
            <person name="Kjeldsen K.U."/>
        </authorList>
    </citation>
    <scope>NUCLEOTIDE SEQUENCE [LARGE SCALE GENOMIC DNA]</scope>
    <source>
        <strain evidence="2">MCF</strain>
    </source>
</reference>
<feature type="domain" description="PLD phosphodiesterase" evidence="1">
    <location>
        <begin position="174"/>
        <end position="201"/>
    </location>
</feature>
<evidence type="ECO:0000259" key="1">
    <source>
        <dbReference type="PROSITE" id="PS50035"/>
    </source>
</evidence>
<dbReference type="AlphaFoldDB" id="A0A3S3U9S1"/>
<dbReference type="InterPro" id="IPR025202">
    <property type="entry name" value="PLD-like_dom"/>
</dbReference>
<name>A0A3S3U9S1_9BACT</name>
<dbReference type="Proteomes" id="UP000287853">
    <property type="component" value="Unassembled WGS sequence"/>
</dbReference>
<dbReference type="SUPFAM" id="SSF56024">
    <property type="entry name" value="Phospholipase D/nuclease"/>
    <property type="match status" value="2"/>
</dbReference>
<evidence type="ECO:0000313" key="3">
    <source>
        <dbReference type="Proteomes" id="UP000287853"/>
    </source>
</evidence>
<gene>
    <name evidence="2" type="ORF">H206_00250</name>
</gene>
<feature type="domain" description="PLD phosphodiesterase" evidence="1">
    <location>
        <begin position="456"/>
        <end position="483"/>
    </location>
</feature>
<protein>
    <submittedName>
        <fullName evidence="2">Phosphatidylserine/phosphatidylglycerophosphate/ cardiolipin synthase</fullName>
    </submittedName>
</protein>